<dbReference type="GO" id="GO:0005975">
    <property type="term" value="P:carbohydrate metabolic process"/>
    <property type="evidence" value="ECO:0007669"/>
    <property type="project" value="InterPro"/>
</dbReference>
<dbReference type="RefSeq" id="WP_133320520.1">
    <property type="nucleotide sequence ID" value="NZ_SMTF01000001.1"/>
</dbReference>
<dbReference type="GO" id="GO:0030246">
    <property type="term" value="F:carbohydrate binding"/>
    <property type="evidence" value="ECO:0007669"/>
    <property type="project" value="InterPro"/>
</dbReference>
<dbReference type="InterPro" id="IPR014718">
    <property type="entry name" value="GH-type_carb-bd"/>
</dbReference>
<dbReference type="EMBL" id="SMTF01000001">
    <property type="protein sequence ID" value="TDK28699.1"/>
    <property type="molecule type" value="Genomic_DNA"/>
</dbReference>
<comment type="caution">
    <text evidence="1">The sequence shown here is derived from an EMBL/GenBank/DDBJ whole genome shotgun (WGS) entry which is preliminary data.</text>
</comment>
<organism evidence="1 2">
    <name type="scientific">Luteimonas aestuarii</name>
    <dbReference type="NCBI Taxonomy" id="453837"/>
    <lineage>
        <taxon>Bacteria</taxon>
        <taxon>Pseudomonadati</taxon>
        <taxon>Pseudomonadota</taxon>
        <taxon>Gammaproteobacteria</taxon>
        <taxon>Lysobacterales</taxon>
        <taxon>Lysobacteraceae</taxon>
        <taxon>Luteimonas</taxon>
    </lineage>
</organism>
<name>A0A4R5U4X2_9GAMM</name>
<dbReference type="GO" id="GO:0016853">
    <property type="term" value="F:isomerase activity"/>
    <property type="evidence" value="ECO:0007669"/>
    <property type="project" value="InterPro"/>
</dbReference>
<sequence length="281" mass="30768">MAAESGTLDAAVQGAMQRLPPGPLTSLTRGVLSVDLSPQAGGRIAQIRHRGIEQLFGPDDGDHAAIAWGCFPMVPWAGRIRHGRFAFDGRGHALPVNFGAHAIHGTGFTQPWTLERPGDATAMLTLELPTDMRWPFGGRATHCITLQDEDTLHLVLEVTAGDRPMPASLGWHPWFRKPDRIDFQPDAIFPRDAEGIATLPPAAPPPGPWDDCFVNRRPVRVHRGDTTLTMTSDCICWVVYDQAAHATCVEPQTAMPDAFNADPVVLPPGQSLRAWTTWRWT</sequence>
<dbReference type="SUPFAM" id="SSF74650">
    <property type="entry name" value="Galactose mutarotase-like"/>
    <property type="match status" value="1"/>
</dbReference>
<dbReference type="InterPro" id="IPR011013">
    <property type="entry name" value="Gal_mutarotase_sf_dom"/>
</dbReference>
<accession>A0A4R5U4X2</accession>
<dbReference type="AlphaFoldDB" id="A0A4R5U4X2"/>
<reference evidence="1 2" key="1">
    <citation type="submission" date="2019-03" db="EMBL/GenBank/DDBJ databases">
        <title>Luteimonas zhaokaii sp.nov., isolated from the rectal contents of Plateau pika in Yushu, Qinghai Province, China.</title>
        <authorList>
            <person name="Zhang G."/>
        </authorList>
    </citation>
    <scope>NUCLEOTIDE SEQUENCE [LARGE SCALE GENOMIC DNA]</scope>
    <source>
        <strain evidence="1 2">B9</strain>
    </source>
</reference>
<dbReference type="Gene3D" id="2.70.98.10">
    <property type="match status" value="1"/>
</dbReference>
<keyword evidence="2" id="KW-1185">Reference proteome</keyword>
<dbReference type="InterPro" id="IPR008183">
    <property type="entry name" value="Aldose_1/G6P_1-epimerase"/>
</dbReference>
<protein>
    <submittedName>
        <fullName evidence="1">Aldose epimerase</fullName>
    </submittedName>
</protein>
<evidence type="ECO:0000313" key="2">
    <source>
        <dbReference type="Proteomes" id="UP000294796"/>
    </source>
</evidence>
<proteinExistence type="predicted"/>
<dbReference type="OrthoDB" id="9808779at2"/>
<dbReference type="Proteomes" id="UP000294796">
    <property type="component" value="Unassembled WGS sequence"/>
</dbReference>
<evidence type="ECO:0000313" key="1">
    <source>
        <dbReference type="EMBL" id="TDK28699.1"/>
    </source>
</evidence>
<gene>
    <name evidence="1" type="ORF">E2F46_02210</name>
</gene>
<dbReference type="Pfam" id="PF01263">
    <property type="entry name" value="Aldose_epim"/>
    <property type="match status" value="1"/>
</dbReference>